<dbReference type="EMBL" id="NHYE01005651">
    <property type="protein sequence ID" value="PPQ65532.1"/>
    <property type="molecule type" value="Genomic_DNA"/>
</dbReference>
<reference evidence="1 2" key="1">
    <citation type="journal article" date="2018" name="Evol. Lett.">
        <title>Horizontal gene cluster transfer increased hallucinogenic mushroom diversity.</title>
        <authorList>
            <person name="Reynolds H.T."/>
            <person name="Vijayakumar V."/>
            <person name="Gluck-Thaler E."/>
            <person name="Korotkin H.B."/>
            <person name="Matheny P.B."/>
            <person name="Slot J.C."/>
        </authorList>
    </citation>
    <scope>NUCLEOTIDE SEQUENCE [LARGE SCALE GENOMIC DNA]</scope>
    <source>
        <strain evidence="1 2">SRW20</strain>
    </source>
</reference>
<proteinExistence type="predicted"/>
<evidence type="ECO:0000313" key="2">
    <source>
        <dbReference type="Proteomes" id="UP000284706"/>
    </source>
</evidence>
<organism evidence="1 2">
    <name type="scientific">Gymnopilus dilepis</name>
    <dbReference type="NCBI Taxonomy" id="231916"/>
    <lineage>
        <taxon>Eukaryota</taxon>
        <taxon>Fungi</taxon>
        <taxon>Dikarya</taxon>
        <taxon>Basidiomycota</taxon>
        <taxon>Agaricomycotina</taxon>
        <taxon>Agaricomycetes</taxon>
        <taxon>Agaricomycetidae</taxon>
        <taxon>Agaricales</taxon>
        <taxon>Agaricineae</taxon>
        <taxon>Hymenogastraceae</taxon>
        <taxon>Gymnopilus</taxon>
    </lineage>
</organism>
<keyword evidence="2" id="KW-1185">Reference proteome</keyword>
<dbReference type="AlphaFoldDB" id="A0A409VGY7"/>
<dbReference type="Proteomes" id="UP000284706">
    <property type="component" value="Unassembled WGS sequence"/>
</dbReference>
<protein>
    <submittedName>
        <fullName evidence="1">Uncharacterized protein</fullName>
    </submittedName>
</protein>
<sequence>MSKLTFRIPLLARQHSTSTHYFPKQYVVATSHPYLEGLAFYLISILFQSERIYLWTTLAPTQFPSHEIFKHENTGIGSSTFTRPGHVSPLVVSHVISLKVVLVCLGCNALELSHIGVDKTRQLVAAWGGGIGEGSRRRLRTPHQPSVHPTVRATTSGALRSESQLLVLLRQNQHRWSVLLAEHILKINKSSTDQCTRMQRLNVDLNASSSSVDIDAVNASSDVVIAVTTTSADTNANGSGSCSRRVLKIGVSTARTKAMSQNL</sequence>
<dbReference type="InParanoid" id="A0A409VGY7"/>
<evidence type="ECO:0000313" key="1">
    <source>
        <dbReference type="EMBL" id="PPQ65532.1"/>
    </source>
</evidence>
<accession>A0A409VGY7</accession>
<comment type="caution">
    <text evidence="1">The sequence shown here is derived from an EMBL/GenBank/DDBJ whole genome shotgun (WGS) entry which is preliminary data.</text>
</comment>
<name>A0A409VGY7_9AGAR</name>
<gene>
    <name evidence="1" type="ORF">CVT26_000489</name>
</gene>